<accession>U5N9Y1</accession>
<dbReference type="HAMAP" id="MF_01008">
    <property type="entry name" value="MraZ"/>
    <property type="match status" value="1"/>
</dbReference>
<dbReference type="InterPro" id="IPR035644">
    <property type="entry name" value="MraZ_C"/>
</dbReference>
<proteinExistence type="inferred from homology"/>
<dbReference type="eggNOG" id="COG2001">
    <property type="taxonomic scope" value="Bacteria"/>
</dbReference>
<dbReference type="PANTHER" id="PTHR34701">
    <property type="entry name" value="TRANSCRIPTIONAL REGULATOR MRAZ"/>
    <property type="match status" value="1"/>
</dbReference>
<dbReference type="SUPFAM" id="SSF89447">
    <property type="entry name" value="AbrB/MazE/MraZ-like"/>
    <property type="match status" value="1"/>
</dbReference>
<dbReference type="AlphaFoldDB" id="U5N9Y1"/>
<evidence type="ECO:0000256" key="1">
    <source>
        <dbReference type="ARBA" id="ARBA00013860"/>
    </source>
</evidence>
<dbReference type="InterPro" id="IPR003444">
    <property type="entry name" value="MraZ"/>
</dbReference>
<name>U5N9Y1_9BURK</name>
<dbReference type="CDD" id="cd16320">
    <property type="entry name" value="MraZ_N"/>
    <property type="match status" value="1"/>
</dbReference>
<evidence type="ECO:0000256" key="7">
    <source>
        <dbReference type="HAMAP-Rule" id="MF_01008"/>
    </source>
</evidence>
<keyword evidence="4 7" id="KW-0805">Transcription regulation</keyword>
<keyword evidence="10" id="KW-1185">Reference proteome</keyword>
<evidence type="ECO:0000313" key="9">
    <source>
        <dbReference type="EMBL" id="AGX86999.1"/>
    </source>
</evidence>
<dbReference type="PANTHER" id="PTHR34701:SF1">
    <property type="entry name" value="TRANSCRIPTIONAL REGULATOR MRAZ"/>
    <property type="match status" value="1"/>
</dbReference>
<protein>
    <recommendedName>
        <fullName evidence="1 7">Transcriptional regulator MraZ</fullName>
    </recommendedName>
</protein>
<comment type="similarity">
    <text evidence="7">Belongs to the MraZ family.</text>
</comment>
<evidence type="ECO:0000313" key="10">
    <source>
        <dbReference type="Proteomes" id="UP000017184"/>
    </source>
</evidence>
<dbReference type="GO" id="GO:0003700">
    <property type="term" value="F:DNA-binding transcription factor activity"/>
    <property type="evidence" value="ECO:0007669"/>
    <property type="project" value="UniProtKB-UniRule"/>
</dbReference>
<keyword evidence="3" id="KW-0677">Repeat</keyword>
<dbReference type="PROSITE" id="PS51740">
    <property type="entry name" value="SPOVT_ABRB"/>
    <property type="match status" value="2"/>
</dbReference>
<dbReference type="RefSeq" id="WP_022771819.1">
    <property type="nucleotide sequence ID" value="NC_022576.1"/>
</dbReference>
<dbReference type="HOGENOM" id="CLU_107907_2_1_4"/>
<dbReference type="InterPro" id="IPR035642">
    <property type="entry name" value="MraZ_N"/>
</dbReference>
<dbReference type="GO" id="GO:0000976">
    <property type="term" value="F:transcription cis-regulatory region binding"/>
    <property type="evidence" value="ECO:0007669"/>
    <property type="project" value="TreeGrafter"/>
</dbReference>
<feature type="domain" description="SpoVT-AbrB" evidence="8">
    <location>
        <begin position="5"/>
        <end position="51"/>
    </location>
</feature>
<dbReference type="GO" id="GO:0009295">
    <property type="term" value="C:nucleoid"/>
    <property type="evidence" value="ECO:0007669"/>
    <property type="project" value="UniProtKB-SubCell"/>
</dbReference>
<dbReference type="NCBIfam" id="TIGR00242">
    <property type="entry name" value="division/cell wall cluster transcriptional repressor MraZ"/>
    <property type="match status" value="1"/>
</dbReference>
<evidence type="ECO:0000256" key="3">
    <source>
        <dbReference type="ARBA" id="ARBA00022737"/>
    </source>
</evidence>
<dbReference type="STRING" id="946483.Cenrod_0896"/>
<dbReference type="CDD" id="cd16321">
    <property type="entry name" value="MraZ_C"/>
    <property type="match status" value="1"/>
</dbReference>
<organism evidence="9 10">
    <name type="scientific">Candidatus Symbiobacter mobilis CR</name>
    <dbReference type="NCBI Taxonomy" id="946483"/>
    <lineage>
        <taxon>Bacteria</taxon>
        <taxon>Pseudomonadati</taxon>
        <taxon>Pseudomonadota</taxon>
        <taxon>Betaproteobacteria</taxon>
        <taxon>Burkholderiales</taxon>
        <taxon>Comamonadaceae</taxon>
    </lineage>
</organism>
<evidence type="ECO:0000256" key="4">
    <source>
        <dbReference type="ARBA" id="ARBA00023015"/>
    </source>
</evidence>
<evidence type="ECO:0000259" key="8">
    <source>
        <dbReference type="PROSITE" id="PS51740"/>
    </source>
</evidence>
<comment type="subunit">
    <text evidence="7">Forms oligomers.</text>
</comment>
<comment type="subcellular location">
    <subcellularLocation>
        <location evidence="7">Cytoplasm</location>
        <location evidence="7">Nucleoid</location>
    </subcellularLocation>
</comment>
<dbReference type="KEGG" id="cbx:Cenrod_0896"/>
<dbReference type="InterPro" id="IPR037914">
    <property type="entry name" value="SpoVT-AbrB_sf"/>
</dbReference>
<gene>
    <name evidence="7 9" type="primary">mraZ</name>
    <name evidence="9" type="ORF">Cenrod_0896</name>
</gene>
<evidence type="ECO:0000256" key="5">
    <source>
        <dbReference type="ARBA" id="ARBA00023125"/>
    </source>
</evidence>
<keyword evidence="2 7" id="KW-0963">Cytoplasm</keyword>
<feature type="domain" description="SpoVT-AbrB" evidence="8">
    <location>
        <begin position="78"/>
        <end position="121"/>
    </location>
</feature>
<dbReference type="Gene3D" id="3.40.1550.20">
    <property type="entry name" value="Transcriptional regulator MraZ domain"/>
    <property type="match status" value="1"/>
</dbReference>
<sequence>MFQGSTKLNLDAKGRLMVPARYRDALLTSVQGQLTVTKHPHGCLRIYTRPAWEQVRGELSALRGEGALWLKRMLLGHAMDVDMDASGRVLIPPELRSAALLDRECLLLGVGKCFELWDWGSYESQEKQHAQGEMLAAVSDFLE</sequence>
<dbReference type="EMBL" id="CP004885">
    <property type="protein sequence ID" value="AGX86999.1"/>
    <property type="molecule type" value="Genomic_DNA"/>
</dbReference>
<dbReference type="InterPro" id="IPR038619">
    <property type="entry name" value="MraZ_sf"/>
</dbReference>
<dbReference type="InterPro" id="IPR007159">
    <property type="entry name" value="SpoVT-AbrB_dom"/>
</dbReference>
<keyword evidence="6 7" id="KW-0804">Transcription</keyword>
<evidence type="ECO:0000256" key="2">
    <source>
        <dbReference type="ARBA" id="ARBA00022490"/>
    </source>
</evidence>
<dbReference type="OrthoDB" id="9807753at2"/>
<dbReference type="InterPro" id="IPR020603">
    <property type="entry name" value="MraZ_dom"/>
</dbReference>
<dbReference type="Pfam" id="PF02381">
    <property type="entry name" value="MraZ"/>
    <property type="match status" value="2"/>
</dbReference>
<reference evidence="9 10" key="1">
    <citation type="journal article" date="2013" name="Genome Biol.">
        <title>Genomic analysis reveals key aspects of prokaryotic symbiosis in the phototrophic consortium "Chlorochromatium aggregatum".</title>
        <authorList>
            <person name="Liu Z."/>
            <person name="Muller J."/>
            <person name="Li T."/>
            <person name="Alvey R.M."/>
            <person name="Vogl K."/>
            <person name="Frigaard N.U."/>
            <person name="Rockwell N.C."/>
            <person name="Boyd E.S."/>
            <person name="Tomsho L.P."/>
            <person name="Schuster S.C."/>
            <person name="Henke P."/>
            <person name="Rohde M."/>
            <person name="Overmann J."/>
            <person name="Bryant D.A."/>
        </authorList>
    </citation>
    <scope>NUCLEOTIDE SEQUENCE [LARGE SCALE GENOMIC DNA]</scope>
    <source>
        <strain evidence="9">CR</strain>
    </source>
</reference>
<evidence type="ECO:0000256" key="6">
    <source>
        <dbReference type="ARBA" id="ARBA00023163"/>
    </source>
</evidence>
<dbReference type="Proteomes" id="UP000017184">
    <property type="component" value="Chromosome"/>
</dbReference>
<dbReference type="GO" id="GO:0005737">
    <property type="term" value="C:cytoplasm"/>
    <property type="evidence" value="ECO:0007669"/>
    <property type="project" value="UniProtKB-UniRule"/>
</dbReference>
<keyword evidence="5 7" id="KW-0238">DNA-binding</keyword>
<dbReference type="GO" id="GO:2000143">
    <property type="term" value="P:negative regulation of DNA-templated transcription initiation"/>
    <property type="evidence" value="ECO:0007669"/>
    <property type="project" value="TreeGrafter"/>
</dbReference>